<proteinExistence type="predicted"/>
<comment type="caution">
    <text evidence="1">The sequence shown here is derived from an EMBL/GenBank/DDBJ whole genome shotgun (WGS) entry which is preliminary data.</text>
</comment>
<evidence type="ECO:0000313" key="1">
    <source>
        <dbReference type="EMBL" id="KAJ8032152.1"/>
    </source>
</evidence>
<dbReference type="AlphaFoldDB" id="A0A9Q1BSV1"/>
<gene>
    <name evidence="1" type="ORF">HOLleu_25594</name>
</gene>
<name>A0A9Q1BSV1_HOLLE</name>
<dbReference type="EMBL" id="JAIZAY010000012">
    <property type="protein sequence ID" value="KAJ8032152.1"/>
    <property type="molecule type" value="Genomic_DNA"/>
</dbReference>
<accession>A0A9Q1BSV1</accession>
<reference evidence="1" key="1">
    <citation type="submission" date="2021-10" db="EMBL/GenBank/DDBJ databases">
        <title>Tropical sea cucumber genome reveals ecological adaptation and Cuvierian tubules defense mechanism.</title>
        <authorList>
            <person name="Chen T."/>
        </authorList>
    </citation>
    <scope>NUCLEOTIDE SEQUENCE</scope>
    <source>
        <strain evidence="1">Nanhai2018</strain>
        <tissue evidence="1">Muscle</tissue>
    </source>
</reference>
<sequence>MYSQNCSFFLAKSDVCYFPVMCRGTSMKRSFRLMITRSPYREDQKEGVYRLQLPPFGNTCFETIPKLQ</sequence>
<protein>
    <submittedName>
        <fullName evidence="1">Uncharacterized protein</fullName>
    </submittedName>
</protein>
<dbReference type="Proteomes" id="UP001152320">
    <property type="component" value="Chromosome 12"/>
</dbReference>
<keyword evidence="2" id="KW-1185">Reference proteome</keyword>
<evidence type="ECO:0000313" key="2">
    <source>
        <dbReference type="Proteomes" id="UP001152320"/>
    </source>
</evidence>
<organism evidence="1 2">
    <name type="scientific">Holothuria leucospilota</name>
    <name type="common">Black long sea cucumber</name>
    <name type="synonym">Mertensiothuria leucospilota</name>
    <dbReference type="NCBI Taxonomy" id="206669"/>
    <lineage>
        <taxon>Eukaryota</taxon>
        <taxon>Metazoa</taxon>
        <taxon>Echinodermata</taxon>
        <taxon>Eleutherozoa</taxon>
        <taxon>Echinozoa</taxon>
        <taxon>Holothuroidea</taxon>
        <taxon>Aspidochirotacea</taxon>
        <taxon>Aspidochirotida</taxon>
        <taxon>Holothuriidae</taxon>
        <taxon>Holothuria</taxon>
    </lineage>
</organism>